<organism evidence="2 3">
    <name type="scientific">Flavobacterium panici</name>
    <dbReference type="NCBI Taxonomy" id="2654843"/>
    <lineage>
        <taxon>Bacteria</taxon>
        <taxon>Pseudomonadati</taxon>
        <taxon>Bacteroidota</taxon>
        <taxon>Flavobacteriia</taxon>
        <taxon>Flavobacteriales</taxon>
        <taxon>Flavobacteriaceae</taxon>
        <taxon>Flavobacterium</taxon>
    </lineage>
</organism>
<dbReference type="EMBL" id="CAIJDE010000048">
    <property type="protein sequence ID" value="CAC9975384.1"/>
    <property type="molecule type" value="Genomic_DNA"/>
</dbReference>
<dbReference type="InterPro" id="IPR057078">
    <property type="entry name" value="HYR-4C"/>
</dbReference>
<dbReference type="AlphaFoldDB" id="A0A9N8J364"/>
<feature type="domain" description="HYR-like" evidence="1">
    <location>
        <begin position="171"/>
        <end position="241"/>
    </location>
</feature>
<dbReference type="NCBIfam" id="TIGR04131">
    <property type="entry name" value="Bac_Flav_CTERM"/>
    <property type="match status" value="1"/>
</dbReference>
<dbReference type="Proteomes" id="UP000533639">
    <property type="component" value="Unassembled WGS sequence"/>
</dbReference>
<name>A0A9N8J364_9FLAO</name>
<sequence length="1235" mass="131569">MNVTLQCSDSAGLENAQNQTPNATANCTVVTYEKTSGQFTASEGCANSGTYTNSWIAKDDCGNVTDSFIQIITIQDTTPPIFTGNLPTDITVSCDAVLEPANLEASDNCSGDLPIVFSEIKSNVLNECGTDYTLTRKWTTSDCGGNTVSHTQIITVRDTTPPTGTAPADVTDLQSIIDIPAPNPEAVIDAADNCSSTVTVTISDSNNGASGCNGNAYILTRTYTLTDCAGNKTELVQTFTVENKVSVTGIATNVTCFGKSDGSILVTNSPGSTVVITNDQNEVVGNTNLPAGTYTLTATSAVNGENQTCTATATVVITQPEYSTKISGYVMNVNNNSGIANVMVTLIPQGNTTGPILLRITGIDGGYSFTGMSAGSYLVQVQDANLNSVYQLYPIDSSLFFTVLEDCAFQEHTFNYGSSTLPVLGDYVWYDVNSNGIQDEWYDANNDGVVTKNVPDSGGGIDYSLWEWIDFNGDGSYQGPSNVGELNAGGFGNAASPNVIIDGPNGYHKEVIIGIEGYWRDRPNTENPYGQYTIKLVKDGNLDAMAAALGATGLVKVLPNLADKKATDKTSKTQMHTVCSTTSPSSYIVNVTPQDLVHLDNDFGINCKEYQDIVANDDSAGPIAGVNHTTTNVLNVLINDTLEGNAVTVSDVIITTVTPNEFLQLNPDGSVDVLPNAPVGTLTLVYQICEADQTSNCDTATVTITIVAPVMTVTATPICVNDVPYIDYVVTPGNFTPVNGVTIAWANAQNTVITTMTDLPLSGRVLWPGAVVNEAGNGIDWPGWIFENNKWIQGDDGFESLRPTVNLTISVNPSETITVNYPPADPYCIARPTFAIVANDDNPPAITAPAGVTNIVNVYNNDTLNNDPVNPADVTLTTVKPDPTNTITLNPDGSVDVAPNSPAGTYTLTYQICENADAGNCDTAIVTVIIVEPAPPTPVFANDDVYANIGCNTFGLVGNVLSNDFKGQLPATLELVNFTLLAENENNAKTDPNITIDNQGNVTVSSLTPAGTYTYMYRICDKLSAENCDTATVTITVVPNGIVNITSESCNDDSSLINLSNLLPEGTPITGTWIDTNETNALQGNIFNPFGLALGNYVFEYKINDENCPRSVLLNMEVNNDCHVLACGNILVHNAFSPNGDGINDVFVIDSINDLTCYPENTVEIYNRWGILVFETSNYNNTTNAFDGTSRGRTTVNKSDGLPSGTYFYILTYKSLNGNNEIQNNKEDGYLYLSK</sequence>
<gene>
    <name evidence="2" type="ORF">FLAPXU55_03097</name>
</gene>
<dbReference type="InterPro" id="IPR013783">
    <property type="entry name" value="Ig-like_fold"/>
</dbReference>
<dbReference type="Gene3D" id="2.60.40.10">
    <property type="entry name" value="Immunoglobulins"/>
    <property type="match status" value="1"/>
</dbReference>
<keyword evidence="3" id="KW-1185">Reference proteome</keyword>
<dbReference type="InterPro" id="IPR026341">
    <property type="entry name" value="T9SS_type_B"/>
</dbReference>
<feature type="domain" description="HYR-like" evidence="1">
    <location>
        <begin position="86"/>
        <end position="156"/>
    </location>
</feature>
<evidence type="ECO:0000313" key="3">
    <source>
        <dbReference type="Proteomes" id="UP000533639"/>
    </source>
</evidence>
<protein>
    <submittedName>
        <fullName evidence="2">T9SS type B sorting domain-containing protein</fullName>
    </submittedName>
</protein>
<reference evidence="2 3" key="1">
    <citation type="submission" date="2020-06" db="EMBL/GenBank/DDBJ databases">
        <authorList>
            <person name="Criscuolo A."/>
        </authorList>
    </citation>
    <scope>NUCLEOTIDE SEQUENCE [LARGE SCALE GENOMIC DNA]</scope>
    <source>
        <strain evidence="2">PXU-55</strain>
    </source>
</reference>
<evidence type="ECO:0000313" key="2">
    <source>
        <dbReference type="EMBL" id="CAC9975384.1"/>
    </source>
</evidence>
<accession>A0A9N8J364</accession>
<dbReference type="SUPFAM" id="SSF49478">
    <property type="entry name" value="Cna protein B-type domain"/>
    <property type="match status" value="1"/>
</dbReference>
<evidence type="ECO:0000259" key="1">
    <source>
        <dbReference type="Pfam" id="PF23237"/>
    </source>
</evidence>
<comment type="caution">
    <text evidence="2">The sequence shown here is derived from an EMBL/GenBank/DDBJ whole genome shotgun (WGS) entry which is preliminary data.</text>
</comment>
<dbReference type="Pfam" id="PF13585">
    <property type="entry name" value="CHU_C"/>
    <property type="match status" value="1"/>
</dbReference>
<proteinExistence type="predicted"/>
<dbReference type="Pfam" id="PF23237">
    <property type="entry name" value="HYR_4C"/>
    <property type="match status" value="2"/>
</dbReference>